<name>A0ACB5TX91_CANBO</name>
<accession>A0ACB5TX91</accession>
<evidence type="ECO:0000313" key="1">
    <source>
        <dbReference type="EMBL" id="GME96930.1"/>
    </source>
</evidence>
<evidence type="ECO:0000313" key="2">
    <source>
        <dbReference type="Proteomes" id="UP001165101"/>
    </source>
</evidence>
<organism evidence="1 2">
    <name type="scientific">Candida boidinii</name>
    <name type="common">Yeast</name>
    <dbReference type="NCBI Taxonomy" id="5477"/>
    <lineage>
        <taxon>Eukaryota</taxon>
        <taxon>Fungi</taxon>
        <taxon>Dikarya</taxon>
        <taxon>Ascomycota</taxon>
        <taxon>Saccharomycotina</taxon>
        <taxon>Pichiomycetes</taxon>
        <taxon>Pichiales</taxon>
        <taxon>Pichiaceae</taxon>
        <taxon>Ogataea</taxon>
        <taxon>Ogataea/Candida clade</taxon>
    </lineage>
</organism>
<comment type="caution">
    <text evidence="1">The sequence shown here is derived from an EMBL/GenBank/DDBJ whole genome shotgun (WGS) entry which is preliminary data.</text>
</comment>
<gene>
    <name evidence="1" type="ORF">Cboi01_000444100</name>
</gene>
<sequence length="86" mass="9002">MNGQGSSIGGKVRGLDNSGRTGNGSSDMATAVPNSRDSGSSSGGRSISQQQYQQVGNGNNRHYNDNSIIESLGGDVSEWFNTFCKI</sequence>
<protein>
    <submittedName>
        <fullName evidence="1">Unnamed protein product</fullName>
    </submittedName>
</protein>
<keyword evidence="2" id="KW-1185">Reference proteome</keyword>
<proteinExistence type="predicted"/>
<reference evidence="1" key="1">
    <citation type="submission" date="2023-04" db="EMBL/GenBank/DDBJ databases">
        <title>Candida boidinii NBRC 1967.</title>
        <authorList>
            <person name="Ichikawa N."/>
            <person name="Sato H."/>
            <person name="Tonouchi N."/>
        </authorList>
    </citation>
    <scope>NUCLEOTIDE SEQUENCE</scope>
    <source>
        <strain evidence="1">NBRC 1967</strain>
    </source>
</reference>
<dbReference type="EMBL" id="BSXV01002865">
    <property type="protein sequence ID" value="GME96930.1"/>
    <property type="molecule type" value="Genomic_DNA"/>
</dbReference>
<dbReference type="Proteomes" id="UP001165101">
    <property type="component" value="Unassembled WGS sequence"/>
</dbReference>